<evidence type="ECO:0000313" key="2">
    <source>
        <dbReference type="Proteomes" id="UP000308768"/>
    </source>
</evidence>
<dbReference type="EMBL" id="NAJN01001020">
    <property type="protein sequence ID" value="TKA66439.1"/>
    <property type="molecule type" value="Genomic_DNA"/>
</dbReference>
<keyword evidence="2" id="KW-1185">Reference proteome</keyword>
<accession>A0A4V5NE98</accession>
<dbReference type="PANTHER" id="PTHR42085">
    <property type="entry name" value="F-BOX DOMAIN-CONTAINING PROTEIN"/>
    <property type="match status" value="1"/>
</dbReference>
<reference evidence="1 2" key="1">
    <citation type="submission" date="2017-03" db="EMBL/GenBank/DDBJ databases">
        <title>Genomes of endolithic fungi from Antarctica.</title>
        <authorList>
            <person name="Coleine C."/>
            <person name="Masonjones S."/>
            <person name="Stajich J.E."/>
        </authorList>
    </citation>
    <scope>NUCLEOTIDE SEQUENCE [LARGE SCALE GENOMIC DNA]</scope>
    <source>
        <strain evidence="1 2">CCFEE 5187</strain>
    </source>
</reference>
<organism evidence="1 2">
    <name type="scientific">Cryomyces minteri</name>
    <dbReference type="NCBI Taxonomy" id="331657"/>
    <lineage>
        <taxon>Eukaryota</taxon>
        <taxon>Fungi</taxon>
        <taxon>Dikarya</taxon>
        <taxon>Ascomycota</taxon>
        <taxon>Pezizomycotina</taxon>
        <taxon>Dothideomycetes</taxon>
        <taxon>Dothideomycetes incertae sedis</taxon>
        <taxon>Cryomyces</taxon>
    </lineage>
</organism>
<dbReference type="InterPro" id="IPR038883">
    <property type="entry name" value="AN11006-like"/>
</dbReference>
<dbReference type="AlphaFoldDB" id="A0A4V5NE98"/>
<proteinExistence type="predicted"/>
<protein>
    <submittedName>
        <fullName evidence="1">Uncharacterized protein</fullName>
    </submittedName>
</protein>
<comment type="caution">
    <text evidence="1">The sequence shown here is derived from an EMBL/GenBank/DDBJ whole genome shotgun (WGS) entry which is preliminary data.</text>
</comment>
<evidence type="ECO:0000313" key="1">
    <source>
        <dbReference type="EMBL" id="TKA66439.1"/>
    </source>
</evidence>
<dbReference type="Proteomes" id="UP000308768">
    <property type="component" value="Unassembled WGS sequence"/>
</dbReference>
<dbReference type="PANTHER" id="PTHR42085:SF7">
    <property type="entry name" value="F-BOX DOMAIN-CONTAINING PROTEIN"/>
    <property type="match status" value="1"/>
</dbReference>
<name>A0A4V5NE98_9PEZI</name>
<dbReference type="OrthoDB" id="3801343at2759"/>
<gene>
    <name evidence="1" type="ORF">B0A49_08679</name>
</gene>
<sequence length="395" mass="44586">MDATNLGQTKMESVVLAEQKINSSTSHTIDLRQSEMGGMITSSTDSPASECVKSKHACFPRNGQCILQHSGSPIEYCTVDSNSTENSSGVAGSDEVFRFTDLPGELKNKVFNCALIDEDQALPLPGLPLTKEQKNFTALLATSKQIRKESKDLFYNTKCITLDLGKEICERDNDGNIADYESFLRNRLPDHKLLHQDYIMKFRHLKISLKQLPEDAHTWSRYYARLIPALRTFEAIENKWECNSTLAICVGVGRLAGVNTKERPENADTIEHSMMVYRAGRDQADEWWVGQVHWVFTEGTSLEQYHAVYPAPQREVAMKLKTLVRIAECAYSWDMDVKLMSFDKKQSKIWKPKFQNTDDGFCDARADIKDLYELADDMDDGGVGLWLTCESGAPP</sequence>